<name>A0A427YQU5_9TREE</name>
<dbReference type="STRING" id="1890683.A0A427YQU5"/>
<dbReference type="InterPro" id="IPR007852">
    <property type="entry name" value="Cdc73/Parafibromin"/>
</dbReference>
<keyword evidence="4" id="KW-0539">Nucleus</keyword>
<comment type="subcellular location">
    <subcellularLocation>
        <location evidence="1">Nucleus</location>
    </subcellularLocation>
</comment>
<comment type="similarity">
    <text evidence="2">Belongs to the CDC73 family.</text>
</comment>
<evidence type="ECO:0000256" key="5">
    <source>
        <dbReference type="SAM" id="MobiDB-lite"/>
    </source>
</evidence>
<dbReference type="GO" id="GO:0016593">
    <property type="term" value="C:Cdc73/Paf1 complex"/>
    <property type="evidence" value="ECO:0007669"/>
    <property type="project" value="InterPro"/>
</dbReference>
<dbReference type="AlphaFoldDB" id="A0A427YQU5"/>
<dbReference type="PANTHER" id="PTHR12466">
    <property type="entry name" value="CDC73 DOMAIN PROTEIN"/>
    <property type="match status" value="1"/>
</dbReference>
<dbReference type="GO" id="GO:0032968">
    <property type="term" value="P:positive regulation of transcription elongation by RNA polymerase II"/>
    <property type="evidence" value="ECO:0007669"/>
    <property type="project" value="TreeGrafter"/>
</dbReference>
<organism evidence="7 8">
    <name type="scientific">Saitozyma podzolica</name>
    <dbReference type="NCBI Taxonomy" id="1890683"/>
    <lineage>
        <taxon>Eukaryota</taxon>
        <taxon>Fungi</taxon>
        <taxon>Dikarya</taxon>
        <taxon>Basidiomycota</taxon>
        <taxon>Agaricomycotina</taxon>
        <taxon>Tremellomycetes</taxon>
        <taxon>Tremellales</taxon>
        <taxon>Trimorphomycetaceae</taxon>
        <taxon>Saitozyma</taxon>
    </lineage>
</organism>
<evidence type="ECO:0000313" key="7">
    <source>
        <dbReference type="EMBL" id="RSH93449.1"/>
    </source>
</evidence>
<keyword evidence="8" id="KW-1185">Reference proteome</keyword>
<evidence type="ECO:0000256" key="1">
    <source>
        <dbReference type="ARBA" id="ARBA00004123"/>
    </source>
</evidence>
<dbReference type="InterPro" id="IPR038103">
    <property type="entry name" value="CDC73_C_sf"/>
</dbReference>
<dbReference type="GO" id="GO:0006368">
    <property type="term" value="P:transcription elongation by RNA polymerase II"/>
    <property type="evidence" value="ECO:0007669"/>
    <property type="project" value="InterPro"/>
</dbReference>
<accession>A0A427YQU5</accession>
<dbReference type="InterPro" id="IPR031336">
    <property type="entry name" value="CDC73_C"/>
</dbReference>
<evidence type="ECO:0000313" key="8">
    <source>
        <dbReference type="Proteomes" id="UP000279259"/>
    </source>
</evidence>
<keyword evidence="3" id="KW-0804">Transcription</keyword>
<evidence type="ECO:0000256" key="3">
    <source>
        <dbReference type="ARBA" id="ARBA00023163"/>
    </source>
</evidence>
<comment type="caution">
    <text evidence="7">The sequence shown here is derived from an EMBL/GenBank/DDBJ whole genome shotgun (WGS) entry which is preliminary data.</text>
</comment>
<evidence type="ECO:0000259" key="6">
    <source>
        <dbReference type="Pfam" id="PF05179"/>
    </source>
</evidence>
<reference evidence="7 8" key="1">
    <citation type="submission" date="2018-11" db="EMBL/GenBank/DDBJ databases">
        <title>Genome sequence of Saitozyma podzolica DSM 27192.</title>
        <authorList>
            <person name="Aliyu H."/>
            <person name="Gorte O."/>
            <person name="Ochsenreither K."/>
        </authorList>
    </citation>
    <scope>NUCLEOTIDE SEQUENCE [LARGE SCALE GENOMIC DNA]</scope>
    <source>
        <strain evidence="7 8">DSM 27192</strain>
    </source>
</reference>
<gene>
    <name evidence="7" type="primary">CDC73</name>
    <name evidence="7" type="ORF">EHS25_007805</name>
</gene>
<evidence type="ECO:0000256" key="4">
    <source>
        <dbReference type="ARBA" id="ARBA00023242"/>
    </source>
</evidence>
<dbReference type="EMBL" id="RSCD01000004">
    <property type="protein sequence ID" value="RSH93449.1"/>
    <property type="molecule type" value="Genomic_DNA"/>
</dbReference>
<dbReference type="Gene3D" id="3.40.50.11990">
    <property type="entry name" value="RNA polymerase II accessory factor, Cdc73 C-terminal domain"/>
    <property type="match status" value="1"/>
</dbReference>
<sequence>MSSSASTSDPLLLFRQSNFLSLPAELLTASSDPAPSLALATHLSFPQPSSDPISIPKDAPTRYTSKPDSRDEFYTLGQVWLAWTERDTGVREYLMRGQAGGVGYVGIADRKGVVDYLKGESEGAGRVLAVGEEAGAAPVPSAASATVESVSVALEATAEAGPSKVAPVKRKYEVDVADREFCKKVSPNFEVQPLKGLDLKGLDNHGSRLTAQLRAEEIELRDRNSVLRTAGGGKVHDFYPWVQGVMVEKIRALRNSFSSSGSKQAAPASQPAYDPSRGAKKAKSTNPIIMISSSPTSLITMWNVKKFLEQGIFEPSEVARQNEAAQGNVRSEDMIPVLRKRSGPNGEVTSKYYVVDGVEALQKFGQDAWDRVICVVTTGQAWQFKPYKWQDPKVLFRNVKGIYFQWSNEPTNPSSGIGMSRR</sequence>
<dbReference type="GO" id="GO:0000993">
    <property type="term" value="F:RNA polymerase II complex binding"/>
    <property type="evidence" value="ECO:0007669"/>
    <property type="project" value="TreeGrafter"/>
</dbReference>
<evidence type="ECO:0000256" key="2">
    <source>
        <dbReference type="ARBA" id="ARBA00010427"/>
    </source>
</evidence>
<dbReference type="PANTHER" id="PTHR12466:SF8">
    <property type="entry name" value="PARAFIBROMIN"/>
    <property type="match status" value="1"/>
</dbReference>
<feature type="region of interest" description="Disordered" evidence="5">
    <location>
        <begin position="46"/>
        <end position="68"/>
    </location>
</feature>
<proteinExistence type="inferred from homology"/>
<feature type="region of interest" description="Disordered" evidence="5">
    <location>
        <begin position="258"/>
        <end position="285"/>
    </location>
</feature>
<dbReference type="Pfam" id="PF05179">
    <property type="entry name" value="CDC73_C"/>
    <property type="match status" value="1"/>
</dbReference>
<feature type="domain" description="Cell division control protein 73 C-terminal" evidence="6">
    <location>
        <begin position="284"/>
        <end position="413"/>
    </location>
</feature>
<protein>
    <submittedName>
        <fullName evidence="7">Accessory factor associated with RNA polymerase II</fullName>
    </submittedName>
</protein>
<dbReference type="Proteomes" id="UP000279259">
    <property type="component" value="Unassembled WGS sequence"/>
</dbReference>
<dbReference type="OrthoDB" id="2186602at2759"/>